<reference evidence="1" key="1">
    <citation type="submission" date="2021-01" db="EMBL/GenBank/DDBJ databases">
        <authorList>
            <consortium name="Genoscope - CEA"/>
            <person name="William W."/>
        </authorList>
    </citation>
    <scope>NUCLEOTIDE SEQUENCE</scope>
</reference>
<organism evidence="1 2">
    <name type="scientific">Paramecium octaurelia</name>
    <dbReference type="NCBI Taxonomy" id="43137"/>
    <lineage>
        <taxon>Eukaryota</taxon>
        <taxon>Sar</taxon>
        <taxon>Alveolata</taxon>
        <taxon>Ciliophora</taxon>
        <taxon>Intramacronucleata</taxon>
        <taxon>Oligohymenophorea</taxon>
        <taxon>Peniculida</taxon>
        <taxon>Parameciidae</taxon>
        <taxon>Paramecium</taxon>
    </lineage>
</organism>
<dbReference type="AlphaFoldDB" id="A0A8S1U2H4"/>
<evidence type="ECO:0000313" key="1">
    <source>
        <dbReference type="EMBL" id="CAD8157817.1"/>
    </source>
</evidence>
<protein>
    <submittedName>
        <fullName evidence="1">Uncharacterized protein</fullName>
    </submittedName>
</protein>
<keyword evidence="2" id="KW-1185">Reference proteome</keyword>
<sequence length="79" mass="9172">MHAFIKMTLCNTDKVMDIGEQNNLNIFDHCMMKWNLIILIGFILKEGQIRIQEKKPSKKIVIINCVGRFIIGIQVQLDL</sequence>
<evidence type="ECO:0000313" key="2">
    <source>
        <dbReference type="Proteomes" id="UP000683925"/>
    </source>
</evidence>
<name>A0A8S1U2H4_PAROT</name>
<accession>A0A8S1U2H4</accession>
<gene>
    <name evidence="1" type="ORF">POCTA_138.1.T0340176</name>
</gene>
<dbReference type="EMBL" id="CAJJDP010000034">
    <property type="protein sequence ID" value="CAD8157817.1"/>
    <property type="molecule type" value="Genomic_DNA"/>
</dbReference>
<comment type="caution">
    <text evidence="1">The sequence shown here is derived from an EMBL/GenBank/DDBJ whole genome shotgun (WGS) entry which is preliminary data.</text>
</comment>
<dbReference type="Proteomes" id="UP000683925">
    <property type="component" value="Unassembled WGS sequence"/>
</dbReference>
<proteinExistence type="predicted"/>